<feature type="domain" description="BTB" evidence="3">
    <location>
        <begin position="73"/>
        <end position="140"/>
    </location>
</feature>
<dbReference type="Gene3D" id="2.120.10.80">
    <property type="entry name" value="Kelch-type beta propeller"/>
    <property type="match status" value="1"/>
</dbReference>
<evidence type="ECO:0000313" key="5">
    <source>
        <dbReference type="RefSeq" id="XP_013931768.1"/>
    </source>
</evidence>
<keyword evidence="2" id="KW-0677">Repeat</keyword>
<dbReference type="SMART" id="SM00225">
    <property type="entry name" value="BTB"/>
    <property type="match status" value="1"/>
</dbReference>
<dbReference type="Gene3D" id="1.25.40.420">
    <property type="match status" value="1"/>
</dbReference>
<proteinExistence type="predicted"/>
<keyword evidence="1" id="KW-0880">Kelch repeat</keyword>
<dbReference type="PANTHER" id="PTHR24412">
    <property type="entry name" value="KELCH PROTEIN"/>
    <property type="match status" value="1"/>
</dbReference>
<gene>
    <name evidence="5" type="primary">LOC106557142</name>
</gene>
<dbReference type="InterPro" id="IPR011333">
    <property type="entry name" value="SKP1/BTB/POZ_sf"/>
</dbReference>
<evidence type="ECO:0000259" key="3">
    <source>
        <dbReference type="PROSITE" id="PS50097"/>
    </source>
</evidence>
<name>A0A6I9Z3U5_9SAUR</name>
<dbReference type="AlphaFoldDB" id="A0A6I9Z3U5"/>
<dbReference type="SMART" id="SM00875">
    <property type="entry name" value="BACK"/>
    <property type="match status" value="1"/>
</dbReference>
<dbReference type="RefSeq" id="XP_013931768.1">
    <property type="nucleotide sequence ID" value="XM_014076293.1"/>
</dbReference>
<evidence type="ECO:0000256" key="2">
    <source>
        <dbReference type="ARBA" id="ARBA00022737"/>
    </source>
</evidence>
<dbReference type="KEGG" id="tsr:106557142"/>
<dbReference type="GeneID" id="106557142"/>
<dbReference type="Pfam" id="PF24681">
    <property type="entry name" value="Kelch_KLHDC2_KLHL20_DRC7"/>
    <property type="match status" value="1"/>
</dbReference>
<reference evidence="5" key="1">
    <citation type="submission" date="2025-08" db="UniProtKB">
        <authorList>
            <consortium name="RefSeq"/>
        </authorList>
    </citation>
    <scope>IDENTIFICATION</scope>
    <source>
        <tissue evidence="5">Skeletal muscle</tissue>
    </source>
</reference>
<dbReference type="OrthoDB" id="6482909at2759"/>
<dbReference type="SMART" id="SM00612">
    <property type="entry name" value="Kelch"/>
    <property type="match status" value="3"/>
</dbReference>
<keyword evidence="4" id="KW-1185">Reference proteome</keyword>
<organism evidence="4 5">
    <name type="scientific">Thamnophis sirtalis</name>
    <dbReference type="NCBI Taxonomy" id="35019"/>
    <lineage>
        <taxon>Eukaryota</taxon>
        <taxon>Metazoa</taxon>
        <taxon>Chordata</taxon>
        <taxon>Craniata</taxon>
        <taxon>Vertebrata</taxon>
        <taxon>Euteleostomi</taxon>
        <taxon>Lepidosauria</taxon>
        <taxon>Squamata</taxon>
        <taxon>Bifurcata</taxon>
        <taxon>Unidentata</taxon>
        <taxon>Episquamata</taxon>
        <taxon>Toxicofera</taxon>
        <taxon>Serpentes</taxon>
        <taxon>Colubroidea</taxon>
        <taxon>Colubridae</taxon>
        <taxon>Natricinae</taxon>
        <taxon>Thamnophis</taxon>
    </lineage>
</organism>
<dbReference type="CDD" id="cd18186">
    <property type="entry name" value="BTB_POZ_ZBTB_KLHL-like"/>
    <property type="match status" value="1"/>
</dbReference>
<accession>A0A6I9Z3U5</accession>
<dbReference type="Gene3D" id="3.30.710.10">
    <property type="entry name" value="Potassium Channel Kv1.1, Chain A"/>
    <property type="match status" value="1"/>
</dbReference>
<dbReference type="InterPro" id="IPR006652">
    <property type="entry name" value="Kelch_1"/>
</dbReference>
<dbReference type="InterPro" id="IPR000210">
    <property type="entry name" value="BTB/POZ_dom"/>
</dbReference>
<dbReference type="Pfam" id="PF00651">
    <property type="entry name" value="BTB"/>
    <property type="match status" value="1"/>
</dbReference>
<dbReference type="InterPro" id="IPR011705">
    <property type="entry name" value="BACK"/>
</dbReference>
<dbReference type="Proteomes" id="UP000504617">
    <property type="component" value="Unplaced"/>
</dbReference>
<sequence length="643" mass="72279">MTSNEASHSVYSENVDLFSASQNGSLYTLKLWIMDAKKDFNNSQEIDIRVKPTTLGYYVTQGLMQLHKTQQLCDAILVAEGKHFPCHRALLASFSPYFRAMFTRPFRECWERQVVFEDMASSILQIILDYLYTGRLLLIPEIAQDLFTAANRLVILPLQDIIGRFLADSISMDSCLEIYALAYAHNHHTLLRVASRHITLNFEPLSEHESFPGLDLSTVISIVSSNKLIVSSELTVYQAVQNWVRSQPAEHFSLIKKLMQQVRLPLLTSEEITRVQKDIIAEYGHAHLQWEQLDGVGRLLKSGGLRHGMYDDWIVSLGLFVSNMQGGVVERLKTHFLGFNLQTESWEEIPPLMYLDSSGFLSVGHKLYVSGGQRLNGSVLCNLHEFDALTGRWMQLPSMSVPRREHGFLACQQKLYALGGRSCRTVLDSAESFDLEKKSWSPIANLPFAVSHFASASLNKKLYLIGGFSHTRANGLAHRGILIYNTSVNVWNQMPLAFQCYKSTAVAMDNGIFVIGGLVEESSRRETPGTVIRALISGTHKCFFLSKDGTVSQDVAIPDLPILVLPPCAVQWRRRIHVLVGNTIYQWKPGEAHWTRSRKSAPNTRVTFLTVVNGVTLKVPKKTLQPLLREASAALTALWVTDN</sequence>
<dbReference type="PANTHER" id="PTHR24412:SF469">
    <property type="entry name" value="SI:DKEY-260J18.2 PROTEIN"/>
    <property type="match status" value="1"/>
</dbReference>
<dbReference type="PROSITE" id="PS50097">
    <property type="entry name" value="BTB"/>
    <property type="match status" value="1"/>
</dbReference>
<protein>
    <submittedName>
        <fullName evidence="5">Kelch-like protein 6</fullName>
    </submittedName>
</protein>
<dbReference type="SUPFAM" id="SSF54695">
    <property type="entry name" value="POZ domain"/>
    <property type="match status" value="1"/>
</dbReference>
<evidence type="ECO:0000256" key="1">
    <source>
        <dbReference type="ARBA" id="ARBA00022441"/>
    </source>
</evidence>
<dbReference type="Pfam" id="PF07707">
    <property type="entry name" value="BACK"/>
    <property type="match status" value="1"/>
</dbReference>
<dbReference type="InterPro" id="IPR015915">
    <property type="entry name" value="Kelch-typ_b-propeller"/>
</dbReference>
<evidence type="ECO:0000313" key="4">
    <source>
        <dbReference type="Proteomes" id="UP000504617"/>
    </source>
</evidence>
<dbReference type="SUPFAM" id="SSF117281">
    <property type="entry name" value="Kelch motif"/>
    <property type="match status" value="1"/>
</dbReference>